<organism evidence="2 3">
    <name type="scientific">Erwinia phage phiEaP8</name>
    <dbReference type="NCBI Taxonomy" id="2178928"/>
    <lineage>
        <taxon>Viruses</taxon>
        <taxon>Duplodnaviria</taxon>
        <taxon>Heunggongvirae</taxon>
        <taxon>Uroviricota</taxon>
        <taxon>Caudoviricetes</taxon>
        <taxon>Schitoviridae</taxon>
        <taxon>Erskinevirinae</taxon>
        <taxon>Yonginvirus</taxon>
        <taxon>Yonginvirus EaP8</taxon>
    </lineage>
</organism>
<name>A0A3G1QTR0_9CAUD</name>
<dbReference type="SUPFAM" id="SSF52540">
    <property type="entry name" value="P-loop containing nucleoside triphosphate hydrolases"/>
    <property type="match status" value="1"/>
</dbReference>
<dbReference type="RefSeq" id="YP_009889610.1">
    <property type="nucleotide sequence ID" value="NC_049510.1"/>
</dbReference>
<accession>A0A3G1QTR0</accession>
<evidence type="ECO:0000313" key="3">
    <source>
        <dbReference type="Proteomes" id="UP000267934"/>
    </source>
</evidence>
<dbReference type="GeneID" id="55819110"/>
<dbReference type="InterPro" id="IPR050052">
    <property type="entry name" value="ATP-dep_Clp_protease_ClpX"/>
</dbReference>
<protein>
    <submittedName>
        <fullName evidence="2">ATP-dependent Clp protease ATP-binding subunit</fullName>
    </submittedName>
</protein>
<dbReference type="SMART" id="SM00382">
    <property type="entry name" value="AAA"/>
    <property type="match status" value="1"/>
</dbReference>
<dbReference type="GO" id="GO:0051603">
    <property type="term" value="P:proteolysis involved in protein catabolic process"/>
    <property type="evidence" value="ECO:0007669"/>
    <property type="project" value="TreeGrafter"/>
</dbReference>
<dbReference type="Pfam" id="PF00004">
    <property type="entry name" value="AAA"/>
    <property type="match status" value="1"/>
</dbReference>
<dbReference type="GO" id="GO:0016887">
    <property type="term" value="F:ATP hydrolysis activity"/>
    <property type="evidence" value="ECO:0007669"/>
    <property type="project" value="InterPro"/>
</dbReference>
<keyword evidence="2" id="KW-0645">Protease</keyword>
<dbReference type="InterPro" id="IPR003959">
    <property type="entry name" value="ATPase_AAA_core"/>
</dbReference>
<dbReference type="Gene3D" id="3.40.50.300">
    <property type="entry name" value="P-loop containing nucleotide triphosphate hydrolases"/>
    <property type="match status" value="1"/>
</dbReference>
<dbReference type="GO" id="GO:0008233">
    <property type="term" value="F:peptidase activity"/>
    <property type="evidence" value="ECO:0007669"/>
    <property type="project" value="UniProtKB-KW"/>
</dbReference>
<keyword evidence="2" id="KW-0378">Hydrolase</keyword>
<dbReference type="EMBL" id="MH160392">
    <property type="protein sequence ID" value="AWN06246.1"/>
    <property type="molecule type" value="Genomic_DNA"/>
</dbReference>
<dbReference type="KEGG" id="vg:55819110"/>
<feature type="domain" description="AAA+ ATPase" evidence="1">
    <location>
        <begin position="27"/>
        <end position="182"/>
    </location>
</feature>
<keyword evidence="2" id="KW-0067">ATP-binding</keyword>
<evidence type="ECO:0000313" key="2">
    <source>
        <dbReference type="EMBL" id="AWN06246.1"/>
    </source>
</evidence>
<keyword evidence="3" id="KW-1185">Reference proteome</keyword>
<dbReference type="PANTHER" id="PTHR48102">
    <property type="entry name" value="ATP-DEPENDENT CLP PROTEASE ATP-BINDING SUBUNIT CLPX-LIKE, MITOCHONDRIAL-RELATED"/>
    <property type="match status" value="1"/>
</dbReference>
<dbReference type="InterPro" id="IPR027417">
    <property type="entry name" value="P-loop_NTPase"/>
</dbReference>
<dbReference type="InterPro" id="IPR003593">
    <property type="entry name" value="AAA+_ATPase"/>
</dbReference>
<sequence>MLFPQQFKVVGQMEHILSVFQKSESAIRPHFHLTGPSGSGKSYLVSELCKKMGIPFIEMNAAQLTAEGLSGNSLSKALRPLREHWNMPNIVFVDEFDKLFQTNGEKTENFRSQVQDEFLTCLESKYASVFTDYGKYEPVVVNNSLFIFGGAYSNQKITSLPQLKDAGMRTEFLGRVPLVLFTEPVPLDELKKHITKLDLYMQYKNLYPETVDKEAVKGITAILIKQNKETPIGIRLLNTAIHMYFMRGLSV</sequence>
<dbReference type="Proteomes" id="UP000267934">
    <property type="component" value="Segment"/>
</dbReference>
<evidence type="ECO:0000259" key="1">
    <source>
        <dbReference type="SMART" id="SM00382"/>
    </source>
</evidence>
<reference evidence="2 3" key="1">
    <citation type="journal article" date="2018" name="Plant Pathol. J.">
        <title>Characterization of the Lytic Bacteriophage phiEaP-8 Effective against Both Erwinia amylovora and Erwinia pyrifoliae Causing Severe Diseases in Apple and Pear.</title>
        <authorList>
            <person name="Park J."/>
            <person name="Lee G.M."/>
            <person name="Kim D."/>
            <person name="Park D.H."/>
            <person name="Oh C.S."/>
        </authorList>
    </citation>
    <scope>NUCLEOTIDE SEQUENCE [LARGE SCALE GENOMIC DNA]</scope>
</reference>
<keyword evidence="2" id="KW-0547">Nucleotide-binding</keyword>
<proteinExistence type="predicted"/>
<dbReference type="GO" id="GO:0005524">
    <property type="term" value="F:ATP binding"/>
    <property type="evidence" value="ECO:0007669"/>
    <property type="project" value="UniProtKB-KW"/>
</dbReference>